<keyword evidence="5" id="KW-1185">Reference proteome</keyword>
<dbReference type="Proteomes" id="UP000823561">
    <property type="component" value="Chromosome 10"/>
</dbReference>
<evidence type="ECO:0000256" key="3">
    <source>
        <dbReference type="SAM" id="SignalP"/>
    </source>
</evidence>
<proteinExistence type="predicted"/>
<feature type="transmembrane region" description="Helical" evidence="2">
    <location>
        <begin position="318"/>
        <end position="341"/>
    </location>
</feature>
<name>A0AAV6GM91_9TELE</name>
<feature type="chain" id="PRO_5043887916" evidence="3">
    <location>
        <begin position="31"/>
        <end position="452"/>
    </location>
</feature>
<comment type="caution">
    <text evidence="4">The sequence shown here is derived from an EMBL/GenBank/DDBJ whole genome shotgun (WGS) entry which is preliminary data.</text>
</comment>
<feature type="compositionally biased region" description="Low complexity" evidence="1">
    <location>
        <begin position="267"/>
        <end position="280"/>
    </location>
</feature>
<keyword evidence="3" id="KW-0732">Signal</keyword>
<feature type="signal peptide" evidence="3">
    <location>
        <begin position="1"/>
        <end position="30"/>
    </location>
</feature>
<keyword evidence="2" id="KW-0812">Transmembrane</keyword>
<keyword evidence="2" id="KW-1133">Transmembrane helix</keyword>
<organism evidence="4 5">
    <name type="scientific">Alosa alosa</name>
    <name type="common">allis shad</name>
    <dbReference type="NCBI Taxonomy" id="278164"/>
    <lineage>
        <taxon>Eukaryota</taxon>
        <taxon>Metazoa</taxon>
        <taxon>Chordata</taxon>
        <taxon>Craniata</taxon>
        <taxon>Vertebrata</taxon>
        <taxon>Euteleostomi</taxon>
        <taxon>Actinopterygii</taxon>
        <taxon>Neopterygii</taxon>
        <taxon>Teleostei</taxon>
        <taxon>Clupei</taxon>
        <taxon>Clupeiformes</taxon>
        <taxon>Clupeoidei</taxon>
        <taxon>Clupeidae</taxon>
        <taxon>Alosa</taxon>
    </lineage>
</organism>
<keyword evidence="2" id="KW-0472">Membrane</keyword>
<evidence type="ECO:0000256" key="2">
    <source>
        <dbReference type="SAM" id="Phobius"/>
    </source>
</evidence>
<gene>
    <name evidence="4" type="ORF">AALO_G00143570</name>
</gene>
<dbReference type="EMBL" id="JADWDJ010000010">
    <property type="protein sequence ID" value="KAG5275102.1"/>
    <property type="molecule type" value="Genomic_DNA"/>
</dbReference>
<evidence type="ECO:0000313" key="5">
    <source>
        <dbReference type="Proteomes" id="UP000823561"/>
    </source>
</evidence>
<feature type="region of interest" description="Disordered" evidence="1">
    <location>
        <begin position="430"/>
        <end position="452"/>
    </location>
</feature>
<accession>A0AAV6GM91</accession>
<sequence length="452" mass="49618">MTAFTAFLSSFQLVWVISPYCLFLFSEAHGFPKPQLSVSSSVILPTDTVHLCCSVPWPAVSQCYFSVGKHHVQPAQSCQLSPTGEQMKAWGDINPPSELHVKCYYTVKTSLGVESPSDHSSSVLVSVLGNLQKPIVSIQHDLAHIQFHIVCEIPNQSWNVTSCQLYTGHEEEFYLKVEKKKNCHFYVEENDLFSRLQSVRSRGVSCDYTVNTEPPSLSPRSDDYTIQRFQTTNTPVTSSGAGNQPQTTNVPIRSSETGLINVKTNHSTPFPETTSTSSFSGLRSQSTHVTLKDATTLDHTGKTLNATDASATATTLSIGMLLIIIAVTSCILLTGLFAVCFKWKCQKHKHQNTGTGTPARTRQNNPSDIVMACNTVRTVNDTAGTYTMITSIPLTVAPDVHKKTDVFSGQDDSHVYSSISDIPSVSNQRDQTYSLLQDHKSPAVTQQDMTEA</sequence>
<feature type="compositionally biased region" description="Polar residues" evidence="1">
    <location>
        <begin position="443"/>
        <end position="452"/>
    </location>
</feature>
<evidence type="ECO:0000256" key="1">
    <source>
        <dbReference type="SAM" id="MobiDB-lite"/>
    </source>
</evidence>
<dbReference type="AlphaFoldDB" id="A0AAV6GM91"/>
<reference evidence="4" key="1">
    <citation type="submission" date="2020-10" db="EMBL/GenBank/DDBJ databases">
        <title>Chromosome-scale genome assembly of the Allis shad, Alosa alosa.</title>
        <authorList>
            <person name="Margot Z."/>
            <person name="Christophe K."/>
            <person name="Cabau C."/>
            <person name="Louis A."/>
            <person name="Berthelot C."/>
            <person name="Parey E."/>
            <person name="Roest Crollius H."/>
            <person name="Montfort J."/>
            <person name="Robinson-Rechavi M."/>
            <person name="Bucao C."/>
            <person name="Bouchez O."/>
            <person name="Gislard M."/>
            <person name="Lluch J."/>
            <person name="Milhes M."/>
            <person name="Lampietro C."/>
            <person name="Lopez Roques C."/>
            <person name="Donnadieu C."/>
            <person name="Braasch I."/>
            <person name="Desvignes T."/>
            <person name="Postlethwait J."/>
            <person name="Bobe J."/>
            <person name="Guiguen Y."/>
        </authorList>
    </citation>
    <scope>NUCLEOTIDE SEQUENCE</scope>
    <source>
        <strain evidence="4">M-15738</strain>
        <tissue evidence="4">Blood</tissue>
    </source>
</reference>
<feature type="region of interest" description="Disordered" evidence="1">
    <location>
        <begin position="262"/>
        <end position="282"/>
    </location>
</feature>
<protein>
    <submittedName>
        <fullName evidence="4">Uncharacterized protein</fullName>
    </submittedName>
</protein>
<evidence type="ECO:0000313" key="4">
    <source>
        <dbReference type="EMBL" id="KAG5275102.1"/>
    </source>
</evidence>